<comment type="caution">
    <text evidence="2">The sequence shown here is derived from an EMBL/GenBank/DDBJ whole genome shotgun (WGS) entry which is preliminary data.</text>
</comment>
<sequence length="278" mass="32885">MPSTPPRNHRTRVPDLHQPEQRESHLTRSRAQIVDEDKRNWNNNSIHPEQLVYTEYYDPSEMGEADAEMLIDADHFDRLVYAEYYDPAGIGRASPEMVIDADHFDRLVYMEYYDPSEMGRADPEMLINADHFDRNPSGRRKPARWEDRAYNVREWANPSQRDNRVYSIQEQASPSQRENRMYNIQEWAIPPQRENGVYNIEGWANPLQLENSRQHDNRDRAIEESQAQRSRYARARCSASERNSKRVIEEVCATLQQEEEYQGGIREVEGEWVPRDDE</sequence>
<evidence type="ECO:0000313" key="2">
    <source>
        <dbReference type="EMBL" id="KAE9988966.1"/>
    </source>
</evidence>
<reference evidence="2 3" key="1">
    <citation type="submission" date="2019-07" db="EMBL/GenBank/DDBJ databases">
        <title>Venturia inaequalis Genome Resource.</title>
        <authorList>
            <person name="Lichtner F.J."/>
        </authorList>
    </citation>
    <scope>NUCLEOTIDE SEQUENCE [LARGE SCALE GENOMIC DNA]</scope>
    <source>
        <strain evidence="2 3">DMI_063113</strain>
    </source>
</reference>
<name>A0A8H3VID3_VENIN</name>
<accession>A0A8H3VID3</accession>
<feature type="region of interest" description="Disordered" evidence="1">
    <location>
        <begin position="1"/>
        <end position="30"/>
    </location>
</feature>
<protein>
    <submittedName>
        <fullName evidence="2">Uncharacterized protein</fullName>
    </submittedName>
</protein>
<proteinExistence type="predicted"/>
<keyword evidence="3" id="KW-1185">Reference proteome</keyword>
<evidence type="ECO:0000256" key="1">
    <source>
        <dbReference type="SAM" id="MobiDB-lite"/>
    </source>
</evidence>
<gene>
    <name evidence="2" type="ORF">EG327_003144</name>
</gene>
<dbReference type="Proteomes" id="UP000490939">
    <property type="component" value="Unassembled WGS sequence"/>
</dbReference>
<feature type="compositionally biased region" description="Basic and acidic residues" evidence="1">
    <location>
        <begin position="12"/>
        <end position="26"/>
    </location>
</feature>
<dbReference type="AlphaFoldDB" id="A0A8H3VID3"/>
<evidence type="ECO:0000313" key="3">
    <source>
        <dbReference type="Proteomes" id="UP000490939"/>
    </source>
</evidence>
<organism evidence="2 3">
    <name type="scientific">Venturia inaequalis</name>
    <name type="common">Apple scab fungus</name>
    <dbReference type="NCBI Taxonomy" id="5025"/>
    <lineage>
        <taxon>Eukaryota</taxon>
        <taxon>Fungi</taxon>
        <taxon>Dikarya</taxon>
        <taxon>Ascomycota</taxon>
        <taxon>Pezizomycotina</taxon>
        <taxon>Dothideomycetes</taxon>
        <taxon>Pleosporomycetidae</taxon>
        <taxon>Venturiales</taxon>
        <taxon>Venturiaceae</taxon>
        <taxon>Venturia</taxon>
    </lineage>
</organism>
<dbReference type="EMBL" id="WNWR01000203">
    <property type="protein sequence ID" value="KAE9988966.1"/>
    <property type="molecule type" value="Genomic_DNA"/>
</dbReference>